<dbReference type="Gene3D" id="1.25.40.10">
    <property type="entry name" value="Tetratricopeptide repeat domain"/>
    <property type="match status" value="2"/>
</dbReference>
<dbReference type="InterPro" id="IPR019734">
    <property type="entry name" value="TPR_rpt"/>
</dbReference>
<dbReference type="Gene3D" id="3.30.450.20">
    <property type="entry name" value="PAS domain"/>
    <property type="match status" value="1"/>
</dbReference>
<dbReference type="OrthoDB" id="9767435at2"/>
<evidence type="ECO:0000259" key="9">
    <source>
        <dbReference type="PROSITE" id="PS50109"/>
    </source>
</evidence>
<evidence type="ECO:0000256" key="1">
    <source>
        <dbReference type="ARBA" id="ARBA00000085"/>
    </source>
</evidence>
<keyword evidence="5" id="KW-0547">Nucleotide-binding</keyword>
<dbReference type="PANTHER" id="PTHR41523">
    <property type="entry name" value="TWO-COMPONENT SYSTEM SENSOR PROTEIN"/>
    <property type="match status" value="1"/>
</dbReference>
<dbReference type="InterPro" id="IPR011990">
    <property type="entry name" value="TPR-like_helical_dom_sf"/>
</dbReference>
<accession>A0A344TIG1</accession>
<dbReference type="GO" id="GO:0004673">
    <property type="term" value="F:protein histidine kinase activity"/>
    <property type="evidence" value="ECO:0007669"/>
    <property type="project" value="UniProtKB-EC"/>
</dbReference>
<keyword evidence="3" id="KW-0597">Phosphoprotein</keyword>
<keyword evidence="4" id="KW-0808">Transferase</keyword>
<dbReference type="SMART" id="SM00387">
    <property type="entry name" value="HATPase_c"/>
    <property type="match status" value="1"/>
</dbReference>
<dbReference type="Pfam" id="PF02518">
    <property type="entry name" value="HATPase_c"/>
    <property type="match status" value="1"/>
</dbReference>
<name>A0A344TIG1_9BACT</name>
<evidence type="ECO:0000313" key="10">
    <source>
        <dbReference type="EMBL" id="AXE18432.1"/>
    </source>
</evidence>
<dbReference type="InterPro" id="IPR003594">
    <property type="entry name" value="HATPase_dom"/>
</dbReference>
<evidence type="ECO:0000256" key="5">
    <source>
        <dbReference type="ARBA" id="ARBA00022741"/>
    </source>
</evidence>
<comment type="catalytic activity">
    <reaction evidence="1">
        <text>ATP + protein L-histidine = ADP + protein N-phospho-L-histidine.</text>
        <dbReference type="EC" id="2.7.13.3"/>
    </reaction>
</comment>
<dbReference type="PROSITE" id="PS50109">
    <property type="entry name" value="HIS_KIN"/>
    <property type="match status" value="1"/>
</dbReference>
<evidence type="ECO:0000256" key="3">
    <source>
        <dbReference type="ARBA" id="ARBA00022553"/>
    </source>
</evidence>
<dbReference type="KEGG" id="run:DR864_12055"/>
<dbReference type="SUPFAM" id="SSF55874">
    <property type="entry name" value="ATPase domain of HSP90 chaperone/DNA topoisomerase II/histidine kinase"/>
    <property type="match status" value="1"/>
</dbReference>
<evidence type="ECO:0000313" key="11">
    <source>
        <dbReference type="Proteomes" id="UP000251993"/>
    </source>
</evidence>
<proteinExistence type="predicted"/>
<feature type="coiled-coil region" evidence="8">
    <location>
        <begin position="398"/>
        <end position="432"/>
    </location>
</feature>
<dbReference type="PANTHER" id="PTHR41523:SF8">
    <property type="entry name" value="ETHYLENE RESPONSE SENSOR PROTEIN"/>
    <property type="match status" value="1"/>
</dbReference>
<dbReference type="InterPro" id="IPR005467">
    <property type="entry name" value="His_kinase_dom"/>
</dbReference>
<evidence type="ECO:0000256" key="8">
    <source>
        <dbReference type="SAM" id="Coils"/>
    </source>
</evidence>
<dbReference type="Pfam" id="PF13181">
    <property type="entry name" value="TPR_8"/>
    <property type="match status" value="1"/>
</dbReference>
<dbReference type="Gene3D" id="3.30.565.10">
    <property type="entry name" value="Histidine kinase-like ATPase, C-terminal domain"/>
    <property type="match status" value="1"/>
</dbReference>
<keyword evidence="7" id="KW-0067">ATP-binding</keyword>
<evidence type="ECO:0000256" key="7">
    <source>
        <dbReference type="ARBA" id="ARBA00022840"/>
    </source>
</evidence>
<evidence type="ECO:0000256" key="2">
    <source>
        <dbReference type="ARBA" id="ARBA00012438"/>
    </source>
</evidence>
<sequence length="617" mass="70870">MVKVNLCFPVIQAIMLNSLLKISILFITTYATSVFAQPLSLPTKEVDRLKQNLTVFKEDTNRVISLWCLARYHTMTEPRQAVLYATEAITLARKLKYTYGELVSMQALSFVSTITGDWQNGMQAAYEGLKISQTKYPKLEVVFYNLIALVYEKQQDSKQRLEWLLKAYNHPEIDSLPNNGKWLIYHNIGEVYENLNEYDSAMKYSKIIDINCRKLNIPIEVSYANAIMGRVEKKRKNYAEALQYLKIAMSFSNKFGNPFLESEQSVDLAGVFHEINQPDSAIFYAEKALNGGKKFKNLVLTASAAKLLAEIYEHKNPSKAISYLKILNATNDSLYTATRIIQTQNIVNTIQQRERDLKEAKKDYDNSIRQNALIGFLISLGLLTLILIRNNRQKQKGVAILKDKNREISLQKDEIEKTMEQKQMLLSELQHRVKNNLQYVISILEIQKESVNYSNIDDLIKSNQNRIHSIALLHKKLNLTDSVNDVDLKRYITDLSELVKDSYDNKFKNVNLFITCEVEILSITKALPLGLIIVELVSNSMKHAFKNQQNGIIDIEIRYDTHSKKNCLQYIDNGEGFDFVNVETKGLGVEIMKGLIDQLNGKIETYLKKGFELKIYF</sequence>
<evidence type="ECO:0000256" key="6">
    <source>
        <dbReference type="ARBA" id="ARBA00022777"/>
    </source>
</evidence>
<dbReference type="EMBL" id="CP030850">
    <property type="protein sequence ID" value="AXE18432.1"/>
    <property type="molecule type" value="Genomic_DNA"/>
</dbReference>
<evidence type="ECO:0000256" key="4">
    <source>
        <dbReference type="ARBA" id="ARBA00022679"/>
    </source>
</evidence>
<dbReference type="AlphaFoldDB" id="A0A344TIG1"/>
<organism evidence="10 11">
    <name type="scientific">Runella rosea</name>
    <dbReference type="NCBI Taxonomy" id="2259595"/>
    <lineage>
        <taxon>Bacteria</taxon>
        <taxon>Pseudomonadati</taxon>
        <taxon>Bacteroidota</taxon>
        <taxon>Cytophagia</taxon>
        <taxon>Cytophagales</taxon>
        <taxon>Spirosomataceae</taxon>
        <taxon>Runella</taxon>
    </lineage>
</organism>
<feature type="domain" description="Histidine kinase" evidence="9">
    <location>
        <begin position="428"/>
        <end position="617"/>
    </location>
</feature>
<keyword evidence="8" id="KW-0175">Coiled coil</keyword>
<reference evidence="10 11" key="1">
    <citation type="submission" date="2018-07" db="EMBL/GenBank/DDBJ databases">
        <title>Genome sequencing of Runella.</title>
        <authorList>
            <person name="Baek M.-G."/>
            <person name="Yi H."/>
        </authorList>
    </citation>
    <scope>NUCLEOTIDE SEQUENCE [LARGE SCALE GENOMIC DNA]</scope>
    <source>
        <strain evidence="10 11">HYN0085</strain>
    </source>
</reference>
<protein>
    <recommendedName>
        <fullName evidence="2">histidine kinase</fullName>
        <ecNumber evidence="2">2.7.13.3</ecNumber>
    </recommendedName>
</protein>
<dbReference type="InterPro" id="IPR011495">
    <property type="entry name" value="Sig_transdc_His_kin_sub2_dim/P"/>
</dbReference>
<dbReference type="EC" id="2.7.13.3" evidence="2"/>
<gene>
    <name evidence="10" type="ORF">DR864_12055</name>
</gene>
<dbReference type="Proteomes" id="UP000251993">
    <property type="component" value="Chromosome"/>
</dbReference>
<keyword evidence="6" id="KW-0418">Kinase</keyword>
<dbReference type="Pfam" id="PF07568">
    <property type="entry name" value="HisKA_2"/>
    <property type="match status" value="1"/>
</dbReference>
<dbReference type="GO" id="GO:0005524">
    <property type="term" value="F:ATP binding"/>
    <property type="evidence" value="ECO:0007669"/>
    <property type="project" value="UniProtKB-KW"/>
</dbReference>
<dbReference type="SUPFAM" id="SSF48452">
    <property type="entry name" value="TPR-like"/>
    <property type="match status" value="2"/>
</dbReference>
<dbReference type="InterPro" id="IPR036890">
    <property type="entry name" value="HATPase_C_sf"/>
</dbReference>
<keyword evidence="11" id="KW-1185">Reference proteome</keyword>